<dbReference type="InterPro" id="IPR007936">
    <property type="entry name" value="VapE-like_dom"/>
</dbReference>
<dbReference type="AlphaFoldDB" id="A0A316F066"/>
<keyword evidence="3" id="KW-1185">Reference proteome</keyword>
<dbReference type="PANTHER" id="PTHR34985:SF1">
    <property type="entry name" value="SLR0554 PROTEIN"/>
    <property type="match status" value="1"/>
</dbReference>
<dbReference type="OrthoDB" id="9801888at2"/>
<protein>
    <submittedName>
        <fullName evidence="2">Virulence-associated protein E</fullName>
    </submittedName>
</protein>
<gene>
    <name evidence="2" type="ORF">LV89_00509</name>
</gene>
<dbReference type="Pfam" id="PF05272">
    <property type="entry name" value="VapE-like_dom"/>
    <property type="match status" value="1"/>
</dbReference>
<evidence type="ECO:0000259" key="1">
    <source>
        <dbReference type="Pfam" id="PF05272"/>
    </source>
</evidence>
<comment type="caution">
    <text evidence="2">The sequence shown here is derived from an EMBL/GenBank/DDBJ whole genome shotgun (WGS) entry which is preliminary data.</text>
</comment>
<feature type="domain" description="Virulence-associated protein E-like" evidence="1">
    <location>
        <begin position="111"/>
        <end position="314"/>
    </location>
</feature>
<dbReference type="PANTHER" id="PTHR34985">
    <property type="entry name" value="SLR0554 PROTEIN"/>
    <property type="match status" value="1"/>
</dbReference>
<name>A0A316F066_9BACT</name>
<proteinExistence type="predicted"/>
<evidence type="ECO:0000313" key="3">
    <source>
        <dbReference type="Proteomes" id="UP000245489"/>
    </source>
</evidence>
<dbReference type="Proteomes" id="UP000245489">
    <property type="component" value="Unassembled WGS sequence"/>
</dbReference>
<dbReference type="EMBL" id="QGGO01000002">
    <property type="protein sequence ID" value="PWK28956.1"/>
    <property type="molecule type" value="Genomic_DNA"/>
</dbReference>
<organism evidence="2 3">
    <name type="scientific">Arcicella aurantiaca</name>
    <dbReference type="NCBI Taxonomy" id="591202"/>
    <lineage>
        <taxon>Bacteria</taxon>
        <taxon>Pseudomonadati</taxon>
        <taxon>Bacteroidota</taxon>
        <taxon>Cytophagia</taxon>
        <taxon>Cytophagales</taxon>
        <taxon>Flectobacillaceae</taxon>
        <taxon>Arcicella</taxon>
    </lineage>
</organism>
<accession>A0A316F066</accession>
<sequence>MPQNTNDSKPLKVSNTELVRQYFKANYKFRYNTITDTPEWRTITDTRFKPLDDYKLNSLSFELESKGSNVSTEKIFKLLKSDFVELVNPIKEYFEGLEFEEEVTGSIKKLTQTVKVENPTLFENHFTKWIVGVIANSLTREGCQNHTCLVLTGDQGAYKTTWLTNLCPPSLKEYIFTGKIDVDKNDTQSMLSEFLIINIDDQLRNLNRKDENALKTLITLESVKVRKPYDRMITKRPRIASFCGSVNGNDFLTDPSGSRRFLPFEVKSIDLEEFQKIDIDAVWTEALQLFHSGFRYWFTKEEIAEINNHNQEFEVTDTETELLLELYEAVPRNSPESEELTSSIILHNIESHFNTKLSSKKLGDALSKLKFIRFGKKINGSVRYLFVVKPKDLQKSNRL</sequence>
<reference evidence="2 3" key="1">
    <citation type="submission" date="2018-05" db="EMBL/GenBank/DDBJ databases">
        <title>Genomic Encyclopedia of Archaeal and Bacterial Type Strains, Phase II (KMG-II): from individual species to whole genera.</title>
        <authorList>
            <person name="Goeker M."/>
        </authorList>
    </citation>
    <scope>NUCLEOTIDE SEQUENCE [LARGE SCALE GENOMIC DNA]</scope>
    <source>
        <strain evidence="2 3">DSM 22214</strain>
    </source>
</reference>
<dbReference type="RefSeq" id="WP_158279494.1">
    <property type="nucleotide sequence ID" value="NZ_QGGO01000002.1"/>
</dbReference>
<evidence type="ECO:0000313" key="2">
    <source>
        <dbReference type="EMBL" id="PWK28956.1"/>
    </source>
</evidence>